<dbReference type="Proteomes" id="UP001607303">
    <property type="component" value="Unassembled WGS sequence"/>
</dbReference>
<evidence type="ECO:0000313" key="1">
    <source>
        <dbReference type="EMBL" id="KAL2719953.1"/>
    </source>
</evidence>
<dbReference type="AlphaFoldDB" id="A0ABD2AH57"/>
<name>A0ABD2AH57_VESMC</name>
<sequence length="144" mass="16571">MYVVRAPALIVKYLRFEPFVCYISPSAYALVHACLHQLKWPGLSAPSCERLYVRILSYLDNKGSILSFAFLLLDQADKLDPAGLGINMEVWIRYVTSYLYPISSYFINDCYKNALAMVSRCLHTPDNYVLFSPTWVSYHVEDLK</sequence>
<comment type="caution">
    <text evidence="1">The sequence shown here is derived from an EMBL/GenBank/DDBJ whole genome shotgun (WGS) entry which is preliminary data.</text>
</comment>
<proteinExistence type="predicted"/>
<organism evidence="1 2">
    <name type="scientific">Vespula maculifrons</name>
    <name type="common">Eastern yellow jacket</name>
    <name type="synonym">Wasp</name>
    <dbReference type="NCBI Taxonomy" id="7453"/>
    <lineage>
        <taxon>Eukaryota</taxon>
        <taxon>Metazoa</taxon>
        <taxon>Ecdysozoa</taxon>
        <taxon>Arthropoda</taxon>
        <taxon>Hexapoda</taxon>
        <taxon>Insecta</taxon>
        <taxon>Pterygota</taxon>
        <taxon>Neoptera</taxon>
        <taxon>Endopterygota</taxon>
        <taxon>Hymenoptera</taxon>
        <taxon>Apocrita</taxon>
        <taxon>Aculeata</taxon>
        <taxon>Vespoidea</taxon>
        <taxon>Vespidae</taxon>
        <taxon>Vespinae</taxon>
        <taxon>Vespula</taxon>
    </lineage>
</organism>
<protein>
    <submittedName>
        <fullName evidence="1">Uncharacterized protein</fullName>
    </submittedName>
</protein>
<accession>A0ABD2AH57</accession>
<dbReference type="EMBL" id="JAYRBN010000117">
    <property type="protein sequence ID" value="KAL2719953.1"/>
    <property type="molecule type" value="Genomic_DNA"/>
</dbReference>
<keyword evidence="2" id="KW-1185">Reference proteome</keyword>
<reference evidence="1 2" key="1">
    <citation type="journal article" date="2024" name="Ann. Entomol. Soc. Am.">
        <title>Genomic analyses of the southern and eastern yellowjacket wasps (Hymenoptera: Vespidae) reveal evolutionary signatures of social life.</title>
        <authorList>
            <person name="Catto M.A."/>
            <person name="Caine P.B."/>
            <person name="Orr S.E."/>
            <person name="Hunt B.G."/>
            <person name="Goodisman M.A.D."/>
        </authorList>
    </citation>
    <scope>NUCLEOTIDE SEQUENCE [LARGE SCALE GENOMIC DNA]</scope>
    <source>
        <strain evidence="1">232</strain>
        <tissue evidence="1">Head and thorax</tissue>
    </source>
</reference>
<gene>
    <name evidence="1" type="ORF">V1477_021100</name>
</gene>
<evidence type="ECO:0000313" key="2">
    <source>
        <dbReference type="Proteomes" id="UP001607303"/>
    </source>
</evidence>